<dbReference type="EMBL" id="JBHTMM010000073">
    <property type="protein sequence ID" value="MFD1311241.1"/>
    <property type="molecule type" value="Genomic_DNA"/>
</dbReference>
<accession>A0ABW3XNR6</accession>
<dbReference type="Proteomes" id="UP001597058">
    <property type="component" value="Unassembled WGS sequence"/>
</dbReference>
<name>A0ABW3XNR6_9ACTN</name>
<organism evidence="3 4">
    <name type="scientific">Streptomyces kaempferi</name>
    <dbReference type="NCBI Taxonomy" id="333725"/>
    <lineage>
        <taxon>Bacteria</taxon>
        <taxon>Bacillati</taxon>
        <taxon>Actinomycetota</taxon>
        <taxon>Actinomycetes</taxon>
        <taxon>Kitasatosporales</taxon>
        <taxon>Streptomycetaceae</taxon>
        <taxon>Streptomyces</taxon>
    </lineage>
</organism>
<keyword evidence="2" id="KW-1133">Transmembrane helix</keyword>
<evidence type="ECO:0000313" key="4">
    <source>
        <dbReference type="Proteomes" id="UP001597058"/>
    </source>
</evidence>
<proteinExistence type="predicted"/>
<feature type="compositionally biased region" description="Basic and acidic residues" evidence="1">
    <location>
        <begin position="1"/>
        <end position="20"/>
    </location>
</feature>
<dbReference type="RefSeq" id="WP_381238546.1">
    <property type="nucleotide sequence ID" value="NZ_JBHSKH010000057.1"/>
</dbReference>
<evidence type="ECO:0008006" key="5">
    <source>
        <dbReference type="Google" id="ProtNLM"/>
    </source>
</evidence>
<evidence type="ECO:0000256" key="1">
    <source>
        <dbReference type="SAM" id="MobiDB-lite"/>
    </source>
</evidence>
<protein>
    <recommendedName>
        <fullName evidence="5">Cellulase</fullName>
    </recommendedName>
</protein>
<reference evidence="4" key="1">
    <citation type="journal article" date="2019" name="Int. J. Syst. Evol. Microbiol.">
        <title>The Global Catalogue of Microorganisms (GCM) 10K type strain sequencing project: providing services to taxonomists for standard genome sequencing and annotation.</title>
        <authorList>
            <consortium name="The Broad Institute Genomics Platform"/>
            <consortium name="The Broad Institute Genome Sequencing Center for Infectious Disease"/>
            <person name="Wu L."/>
            <person name="Ma J."/>
        </authorList>
    </citation>
    <scope>NUCLEOTIDE SEQUENCE [LARGE SCALE GENOMIC DNA]</scope>
    <source>
        <strain evidence="4">CGMCC 4.7020</strain>
    </source>
</reference>
<keyword evidence="2" id="KW-0472">Membrane</keyword>
<sequence length="176" mass="17983">MDHFERELARMMRDTEEHTPFEPAQQDRLTTGIRARRRVRSARKAVGSVVAVAGLSVGLFLLPHTPEGDRPQAPLPMTGRPSPDVSPTPTPPQSSSATPTGSGTTTPDDTASTTTPPTAPASTGGSTSVGTDPSRSATTSPPPRASSTPSGSITPPPPTTPVESSSSSSADATDTG</sequence>
<evidence type="ECO:0000256" key="2">
    <source>
        <dbReference type="SAM" id="Phobius"/>
    </source>
</evidence>
<keyword evidence="2" id="KW-0812">Transmembrane</keyword>
<gene>
    <name evidence="3" type="ORF">ACFQ5X_36195</name>
</gene>
<feature type="transmembrane region" description="Helical" evidence="2">
    <location>
        <begin position="45"/>
        <end position="62"/>
    </location>
</feature>
<keyword evidence="4" id="KW-1185">Reference proteome</keyword>
<feature type="compositionally biased region" description="Low complexity" evidence="1">
    <location>
        <begin position="93"/>
        <end position="153"/>
    </location>
</feature>
<feature type="region of interest" description="Disordered" evidence="1">
    <location>
        <begin position="1"/>
        <end position="34"/>
    </location>
</feature>
<evidence type="ECO:0000313" key="3">
    <source>
        <dbReference type="EMBL" id="MFD1311241.1"/>
    </source>
</evidence>
<feature type="region of interest" description="Disordered" evidence="1">
    <location>
        <begin position="65"/>
        <end position="176"/>
    </location>
</feature>
<comment type="caution">
    <text evidence="3">The sequence shown here is derived from an EMBL/GenBank/DDBJ whole genome shotgun (WGS) entry which is preliminary data.</text>
</comment>